<feature type="region of interest" description="Disordered" evidence="1">
    <location>
        <begin position="62"/>
        <end position="189"/>
    </location>
</feature>
<name>A0A9C7BX61_9VIRU</name>
<feature type="compositionally biased region" description="Acidic residues" evidence="1">
    <location>
        <begin position="146"/>
        <end position="156"/>
    </location>
</feature>
<feature type="compositionally biased region" description="Polar residues" evidence="1">
    <location>
        <begin position="161"/>
        <end position="173"/>
    </location>
</feature>
<feature type="compositionally biased region" description="Low complexity" evidence="1">
    <location>
        <begin position="111"/>
        <end position="122"/>
    </location>
</feature>
<evidence type="ECO:0000256" key="1">
    <source>
        <dbReference type="SAM" id="MobiDB-lite"/>
    </source>
</evidence>
<protein>
    <submittedName>
        <fullName evidence="2">Uncharacterized protein</fullName>
    </submittedName>
</protein>
<dbReference type="EMBL" id="LC738883">
    <property type="protein sequence ID" value="BDT63297.1"/>
    <property type="molecule type" value="Genomic_DNA"/>
</dbReference>
<accession>A0A9C7BX61</accession>
<organism evidence="2">
    <name type="scientific">Armadillidium vulgare clopovirus</name>
    <dbReference type="NCBI Taxonomy" id="2984284"/>
    <lineage>
        <taxon>Viruses</taxon>
        <taxon>Viruses incertae sedis</taxon>
        <taxon>Naldaviricetes</taxon>
        <taxon>Nimaviridae</taxon>
    </lineage>
</organism>
<reference evidence="2" key="1">
    <citation type="submission" date="2022-10" db="EMBL/GenBank/DDBJ databases">
        <title>Genome sequences of endogenous nimaviruses in decapod crustaceans.</title>
        <authorList>
            <person name="Kawato S."/>
            <person name="Nozaki R."/>
            <person name="Kondo H."/>
            <person name="Hirono I."/>
        </authorList>
    </citation>
    <scope>NUCLEOTIDE SEQUENCE</scope>
    <source>
        <strain evidence="2">TUMSAT20210906</strain>
    </source>
</reference>
<feature type="compositionally biased region" description="Basic and acidic residues" evidence="1">
    <location>
        <begin position="79"/>
        <end position="103"/>
    </location>
</feature>
<sequence>MKLIEPDSNFLLYEDKRDNDVGYRLFAQMVEQIEEMKEFNNINNEKVDRKLEKIISLSEEMKKKVESDNNNKKTQLSDAKFKENEEAAFSDDLKRRRKDDNSNHHLKRKNNTNLNSSSSQSNLFEEYDEEIPSKKRKKNSSSRVFDDEDDDDDFNEEIFQPQYNSQCNTNIVSSDEDFTSPPPVPTWGGTCIPSSDNDILKEEFEKYNLPTDPDLKEISLYGEFNIITLL</sequence>
<proteinExistence type="predicted"/>
<evidence type="ECO:0000313" key="2">
    <source>
        <dbReference type="EMBL" id="BDT63297.1"/>
    </source>
</evidence>
<feature type="compositionally biased region" description="Basic and acidic residues" evidence="1">
    <location>
        <begin position="62"/>
        <end position="71"/>
    </location>
</feature>